<dbReference type="Proteomes" id="UP000003763">
    <property type="component" value="Unassembled WGS sequence"/>
</dbReference>
<dbReference type="HOGENOM" id="CLU_2599822_0_0_9"/>
<reference evidence="1 2" key="1">
    <citation type="submission" date="2011-08" db="EMBL/GenBank/DDBJ databases">
        <title>The Genome Sequence of Clostridium citroniae WAL-17108.</title>
        <authorList>
            <consortium name="The Broad Institute Genome Sequencing Platform"/>
            <person name="Earl A."/>
            <person name="Ward D."/>
            <person name="Feldgarden M."/>
            <person name="Gevers D."/>
            <person name="Finegold S.M."/>
            <person name="Summanen P.H."/>
            <person name="Molitoris D.R."/>
            <person name="Vaisanen M.L."/>
            <person name="Daigneault M."/>
            <person name="Allen-Vercoe E."/>
            <person name="Young S.K."/>
            <person name="Zeng Q."/>
            <person name="Gargeya S."/>
            <person name="Fitzgerald M."/>
            <person name="Haas B."/>
            <person name="Abouelleil A."/>
            <person name="Alvarado L."/>
            <person name="Arachchi H.M."/>
            <person name="Berlin A."/>
            <person name="Brown A."/>
            <person name="Chapman S.B."/>
            <person name="Chen Z."/>
            <person name="Dunbar C."/>
            <person name="Freedman E."/>
            <person name="Gearin G."/>
            <person name="Gellesch M."/>
            <person name="Goldberg J."/>
            <person name="Griggs A."/>
            <person name="Gujja S."/>
            <person name="Heiman D."/>
            <person name="Howarth C."/>
            <person name="Larson L."/>
            <person name="Lui A."/>
            <person name="MacDonald P.J.P."/>
            <person name="Montmayeur A."/>
            <person name="Murphy C."/>
            <person name="Neiman D."/>
            <person name="Pearson M."/>
            <person name="Priest M."/>
            <person name="Roberts A."/>
            <person name="Saif S."/>
            <person name="Shea T."/>
            <person name="Shenoy N."/>
            <person name="Sisk P."/>
            <person name="Stolte C."/>
            <person name="Sykes S."/>
            <person name="Wortman J."/>
            <person name="Nusbaum C."/>
            <person name="Birren B."/>
        </authorList>
    </citation>
    <scope>NUCLEOTIDE SEQUENCE [LARGE SCALE GENOMIC DNA]</scope>
    <source>
        <strain evidence="1 2">WAL-17108</strain>
    </source>
</reference>
<evidence type="ECO:0000313" key="1">
    <source>
        <dbReference type="EMBL" id="EHE99989.1"/>
    </source>
</evidence>
<comment type="caution">
    <text evidence="1">The sequence shown here is derived from an EMBL/GenBank/DDBJ whole genome shotgun (WGS) entry which is preliminary data.</text>
</comment>
<proteinExistence type="predicted"/>
<organism evidence="1 2">
    <name type="scientific">[Clostridium] citroniae WAL-17108</name>
    <dbReference type="NCBI Taxonomy" id="742733"/>
    <lineage>
        <taxon>Bacteria</taxon>
        <taxon>Bacillati</taxon>
        <taxon>Bacillota</taxon>
        <taxon>Clostridia</taxon>
        <taxon>Lachnospirales</taxon>
        <taxon>Lachnospiraceae</taxon>
        <taxon>Enterocloster</taxon>
    </lineage>
</organism>
<protein>
    <submittedName>
        <fullName evidence="1">Uncharacterized protein</fullName>
    </submittedName>
</protein>
<dbReference type="eggNOG" id="ENOG502ZGC1">
    <property type="taxonomic scope" value="Bacteria"/>
</dbReference>
<dbReference type="RefSeq" id="WP_007859604.1">
    <property type="nucleotide sequence ID" value="NZ_JH376420.1"/>
</dbReference>
<dbReference type="EMBL" id="ADLJ01000007">
    <property type="protein sequence ID" value="EHE99989.1"/>
    <property type="molecule type" value="Genomic_DNA"/>
</dbReference>
<name>G5HEN1_9FIRM</name>
<sequence>MNKGYDIFDFDGTGMLEIQKVDAAGIFEDDSGAVKQAVHDGIKIIPVEDLPDNFGRRYFGWIDTLENREAIAKFCRKCL</sequence>
<dbReference type="PATRIC" id="fig|742733.3.peg.929"/>
<accession>G5HEN1</accession>
<dbReference type="AlphaFoldDB" id="G5HEN1"/>
<gene>
    <name evidence="1" type="ORF">HMPREF9469_00904</name>
</gene>
<evidence type="ECO:0000313" key="2">
    <source>
        <dbReference type="Proteomes" id="UP000003763"/>
    </source>
</evidence>